<dbReference type="PATRIC" id="fig|46224.3.peg.2571"/>
<protein>
    <submittedName>
        <fullName evidence="1">Uncharacterized protein</fullName>
    </submittedName>
</protein>
<proteinExistence type="predicted"/>
<keyword evidence="2" id="KW-1185">Reference proteome</keyword>
<accession>A0A150L7V4</accession>
<dbReference type="EMBL" id="LQYN01000035">
    <property type="protein sequence ID" value="KYD08076.1"/>
    <property type="molecule type" value="Genomic_DNA"/>
</dbReference>
<dbReference type="Proteomes" id="UP000075666">
    <property type="component" value="Unassembled WGS sequence"/>
</dbReference>
<organism evidence="1 2">
    <name type="scientific">Heyndrickxia sporothermodurans</name>
    <dbReference type="NCBI Taxonomy" id="46224"/>
    <lineage>
        <taxon>Bacteria</taxon>
        <taxon>Bacillati</taxon>
        <taxon>Bacillota</taxon>
        <taxon>Bacilli</taxon>
        <taxon>Bacillales</taxon>
        <taxon>Bacillaceae</taxon>
        <taxon>Heyndrickxia</taxon>
    </lineage>
</organism>
<sequence length="87" mass="10411">MEFLLYVNDKDEFAYARGTYEDLDNLLEPFTHNNIGSILNHIKNKYSITKHPNYDFLRKEYSNMFDWDSNRKVAEMIESIVKKKVSI</sequence>
<comment type="caution">
    <text evidence="1">The sequence shown here is derived from an EMBL/GenBank/DDBJ whole genome shotgun (WGS) entry which is preliminary data.</text>
</comment>
<dbReference type="RefSeq" id="WP_066230336.1">
    <property type="nucleotide sequence ID" value="NZ_JARMRW010000093.1"/>
</dbReference>
<dbReference type="STRING" id="46224.B4102_2865"/>
<dbReference type="AlphaFoldDB" id="A0A150L7V4"/>
<evidence type="ECO:0000313" key="2">
    <source>
        <dbReference type="Proteomes" id="UP000075666"/>
    </source>
</evidence>
<name>A0A150L7V4_9BACI</name>
<gene>
    <name evidence="1" type="ORF">B4102_2865</name>
</gene>
<reference evidence="1 2" key="1">
    <citation type="submission" date="2016-01" db="EMBL/GenBank/DDBJ databases">
        <title>Genome Sequences of Twelve Sporeforming Bacillus Species Isolated from Foods.</title>
        <authorList>
            <person name="Berendsen E.M."/>
            <person name="Wells-Bennik M.H."/>
            <person name="Krawcyk A.O."/>
            <person name="De Jong A."/>
            <person name="Holsappel S."/>
            <person name="Eijlander R.T."/>
            <person name="Kuipers O.P."/>
        </authorList>
    </citation>
    <scope>NUCLEOTIDE SEQUENCE [LARGE SCALE GENOMIC DNA]</scope>
    <source>
        <strain evidence="1 2">B4102</strain>
    </source>
</reference>
<evidence type="ECO:0000313" key="1">
    <source>
        <dbReference type="EMBL" id="KYD08076.1"/>
    </source>
</evidence>